<dbReference type="InterPro" id="IPR043504">
    <property type="entry name" value="Peptidase_S1_PA_chymotrypsin"/>
</dbReference>
<dbReference type="RefSeq" id="XP_011307781.1">
    <property type="nucleotide sequence ID" value="XM_011309479.1"/>
</dbReference>
<accession>A0A9R1U5G0</accession>
<dbReference type="InterPro" id="IPR009003">
    <property type="entry name" value="Peptidase_S1_PA"/>
</dbReference>
<evidence type="ECO:0000256" key="1">
    <source>
        <dbReference type="SAM" id="SignalP"/>
    </source>
</evidence>
<dbReference type="OrthoDB" id="10059102at2759"/>
<organism evidence="2 3">
    <name type="scientific">Fopius arisanus</name>
    <dbReference type="NCBI Taxonomy" id="64838"/>
    <lineage>
        <taxon>Eukaryota</taxon>
        <taxon>Metazoa</taxon>
        <taxon>Ecdysozoa</taxon>
        <taxon>Arthropoda</taxon>
        <taxon>Hexapoda</taxon>
        <taxon>Insecta</taxon>
        <taxon>Pterygota</taxon>
        <taxon>Neoptera</taxon>
        <taxon>Endopterygota</taxon>
        <taxon>Hymenoptera</taxon>
        <taxon>Apocrita</taxon>
        <taxon>Ichneumonoidea</taxon>
        <taxon>Braconidae</taxon>
        <taxon>Opiinae</taxon>
        <taxon>Fopius</taxon>
    </lineage>
</organism>
<gene>
    <name evidence="3 4" type="primary">LOC105269334</name>
</gene>
<proteinExistence type="predicted"/>
<protein>
    <submittedName>
        <fullName evidence="3">Uncharacterized protein isoform X1</fullName>
    </submittedName>
    <submittedName>
        <fullName evidence="4">Uncharacterized protein isoform X2</fullName>
    </submittedName>
</protein>
<keyword evidence="1" id="KW-0732">Signal</keyword>
<dbReference type="RefSeq" id="XP_011307782.1">
    <property type="nucleotide sequence ID" value="XM_011309480.1"/>
</dbReference>
<feature type="signal peptide" evidence="1">
    <location>
        <begin position="1"/>
        <end position="21"/>
    </location>
</feature>
<dbReference type="GeneID" id="105269334"/>
<reference evidence="3 4" key="1">
    <citation type="submission" date="2025-04" db="UniProtKB">
        <authorList>
            <consortium name="RefSeq"/>
        </authorList>
    </citation>
    <scope>IDENTIFICATION</scope>
    <source>
        <strain evidence="3 4">USDA-PBARC FA_bdor</strain>
        <tissue evidence="3 4">Whole organism</tissue>
    </source>
</reference>
<evidence type="ECO:0000313" key="4">
    <source>
        <dbReference type="RefSeq" id="XP_011307782.1"/>
    </source>
</evidence>
<feature type="chain" id="PRO_5044701588" evidence="1">
    <location>
        <begin position="22"/>
        <end position="230"/>
    </location>
</feature>
<dbReference type="SUPFAM" id="SSF50494">
    <property type="entry name" value="Trypsin-like serine proteases"/>
    <property type="match status" value="1"/>
</dbReference>
<sequence length="230" mass="25870">MASRFILLLLTIVATLSEVKSENWALPVALGQFPFIAIIRYSNGPVAIGALIARRLVLGSAAHMFRRPVSIMIQLGCISVRNCYTPQIPVSEDYDETYPTLIIFRLMAEAELSDTIRIIPFAPPRDYSNLMCEYVGLNGRNGIIYWMPVRLSDRQSCLKKRVNVPENHACFQDFAPSIILPDKTLGGSIICGERLVGMMSMYSVLHKTGPHRMYDLTTNARQRAGMQRFL</sequence>
<accession>A0A9R1U3K4</accession>
<dbReference type="Gene3D" id="2.40.10.10">
    <property type="entry name" value="Trypsin-like serine proteases"/>
    <property type="match status" value="2"/>
</dbReference>
<dbReference type="AlphaFoldDB" id="A0A9R1U3K4"/>
<name>A0A9R1U3K4_9HYME</name>
<dbReference type="Proteomes" id="UP000694866">
    <property type="component" value="Unplaced"/>
</dbReference>
<keyword evidence="2" id="KW-1185">Reference proteome</keyword>
<dbReference type="KEGG" id="fas:105269334"/>
<evidence type="ECO:0000313" key="3">
    <source>
        <dbReference type="RefSeq" id="XP_011307781.1"/>
    </source>
</evidence>
<evidence type="ECO:0000313" key="2">
    <source>
        <dbReference type="Proteomes" id="UP000694866"/>
    </source>
</evidence>